<name>A0A329SRT3_9STRA</name>
<comment type="caution">
    <text evidence="1">The sequence shown here is derived from an EMBL/GenBank/DDBJ whole genome shotgun (WGS) entry which is preliminary data.</text>
</comment>
<proteinExistence type="predicted"/>
<gene>
    <name evidence="1" type="ORF">PC110_g4535</name>
</gene>
<dbReference type="AlphaFoldDB" id="A0A329SRT3"/>
<evidence type="ECO:0000313" key="1">
    <source>
        <dbReference type="EMBL" id="RAW39241.1"/>
    </source>
</evidence>
<dbReference type="EMBL" id="MJFZ01000070">
    <property type="protein sequence ID" value="RAW39241.1"/>
    <property type="molecule type" value="Genomic_DNA"/>
</dbReference>
<evidence type="ECO:0000313" key="2">
    <source>
        <dbReference type="Proteomes" id="UP000251314"/>
    </source>
</evidence>
<protein>
    <submittedName>
        <fullName evidence="1">Uncharacterized protein</fullName>
    </submittedName>
</protein>
<keyword evidence="2" id="KW-1185">Reference proteome</keyword>
<accession>A0A329SRT3</accession>
<reference evidence="1 2" key="1">
    <citation type="submission" date="2018-01" db="EMBL/GenBank/DDBJ databases">
        <title>Draft genome of the strawberry crown rot pathogen Phytophthora cactorum.</title>
        <authorList>
            <person name="Armitage A.D."/>
            <person name="Lysoe E."/>
            <person name="Nellist C.F."/>
            <person name="Harrison R.J."/>
            <person name="Brurberg M.B."/>
        </authorList>
    </citation>
    <scope>NUCLEOTIDE SEQUENCE [LARGE SCALE GENOMIC DNA]</scope>
    <source>
        <strain evidence="1 2">10300</strain>
    </source>
</reference>
<dbReference type="Proteomes" id="UP000251314">
    <property type="component" value="Unassembled WGS sequence"/>
</dbReference>
<dbReference type="VEuPathDB" id="FungiDB:PC110_g4535"/>
<organism evidence="1 2">
    <name type="scientific">Phytophthora cactorum</name>
    <dbReference type="NCBI Taxonomy" id="29920"/>
    <lineage>
        <taxon>Eukaryota</taxon>
        <taxon>Sar</taxon>
        <taxon>Stramenopiles</taxon>
        <taxon>Oomycota</taxon>
        <taxon>Peronosporomycetes</taxon>
        <taxon>Peronosporales</taxon>
        <taxon>Peronosporaceae</taxon>
        <taxon>Phytophthora</taxon>
    </lineage>
</organism>
<sequence length="44" mass="4748">MSSVAAGRGSQSQVSSTIPLRTALNMFNKLNLFVAVDTKDNSYQ</sequence>